<name>A0A0F9DAX4_9ZZZZ</name>
<dbReference type="AlphaFoldDB" id="A0A0F9DAX4"/>
<sequence>MTYTDRDGETHETPLALFLAHNFTHEKQMGGGCQALAFYADDGTYWLVTDYDDPGHIPAKFSDRCSVGRYDNDQDHGEATEEHEISVTEALALIWYGDQSAAV</sequence>
<dbReference type="EMBL" id="LAZR01029678">
    <property type="protein sequence ID" value="KKL58853.1"/>
    <property type="molecule type" value="Genomic_DNA"/>
</dbReference>
<accession>A0A0F9DAX4</accession>
<protein>
    <submittedName>
        <fullName evidence="1">Uncharacterized protein</fullName>
    </submittedName>
</protein>
<organism evidence="1">
    <name type="scientific">marine sediment metagenome</name>
    <dbReference type="NCBI Taxonomy" id="412755"/>
    <lineage>
        <taxon>unclassified sequences</taxon>
        <taxon>metagenomes</taxon>
        <taxon>ecological metagenomes</taxon>
    </lineage>
</organism>
<reference evidence="1" key="1">
    <citation type="journal article" date="2015" name="Nature">
        <title>Complex archaea that bridge the gap between prokaryotes and eukaryotes.</title>
        <authorList>
            <person name="Spang A."/>
            <person name="Saw J.H."/>
            <person name="Jorgensen S.L."/>
            <person name="Zaremba-Niedzwiedzka K."/>
            <person name="Martijn J."/>
            <person name="Lind A.E."/>
            <person name="van Eijk R."/>
            <person name="Schleper C."/>
            <person name="Guy L."/>
            <person name="Ettema T.J."/>
        </authorList>
    </citation>
    <scope>NUCLEOTIDE SEQUENCE</scope>
</reference>
<evidence type="ECO:0000313" key="1">
    <source>
        <dbReference type="EMBL" id="KKL58853.1"/>
    </source>
</evidence>
<proteinExistence type="predicted"/>
<comment type="caution">
    <text evidence="1">The sequence shown here is derived from an EMBL/GenBank/DDBJ whole genome shotgun (WGS) entry which is preliminary data.</text>
</comment>
<gene>
    <name evidence="1" type="ORF">LCGC14_2221190</name>
</gene>